<protein>
    <submittedName>
        <fullName evidence="1">Uncharacterized protein</fullName>
    </submittedName>
</protein>
<proteinExistence type="predicted"/>
<organism evidence="1 2">
    <name type="scientific">Russula ochroleuca</name>
    <dbReference type="NCBI Taxonomy" id="152965"/>
    <lineage>
        <taxon>Eukaryota</taxon>
        <taxon>Fungi</taxon>
        <taxon>Dikarya</taxon>
        <taxon>Basidiomycota</taxon>
        <taxon>Agaricomycotina</taxon>
        <taxon>Agaricomycetes</taxon>
        <taxon>Russulales</taxon>
        <taxon>Russulaceae</taxon>
        <taxon>Russula</taxon>
    </lineage>
</organism>
<dbReference type="EMBL" id="WHVB01000016">
    <property type="protein sequence ID" value="KAF8475177.1"/>
    <property type="molecule type" value="Genomic_DNA"/>
</dbReference>
<reference evidence="1" key="1">
    <citation type="submission" date="2019-10" db="EMBL/GenBank/DDBJ databases">
        <authorList>
            <consortium name="DOE Joint Genome Institute"/>
            <person name="Kuo A."/>
            <person name="Miyauchi S."/>
            <person name="Kiss E."/>
            <person name="Drula E."/>
            <person name="Kohler A."/>
            <person name="Sanchez-Garcia M."/>
            <person name="Andreopoulos B."/>
            <person name="Barry K.W."/>
            <person name="Bonito G."/>
            <person name="Buee M."/>
            <person name="Carver A."/>
            <person name="Chen C."/>
            <person name="Cichocki N."/>
            <person name="Clum A."/>
            <person name="Culley D."/>
            <person name="Crous P.W."/>
            <person name="Fauchery L."/>
            <person name="Girlanda M."/>
            <person name="Hayes R."/>
            <person name="Keri Z."/>
            <person name="LaButti K."/>
            <person name="Lipzen A."/>
            <person name="Lombard V."/>
            <person name="Magnuson J."/>
            <person name="Maillard F."/>
            <person name="Morin E."/>
            <person name="Murat C."/>
            <person name="Nolan M."/>
            <person name="Ohm R."/>
            <person name="Pangilinan J."/>
            <person name="Pereira M."/>
            <person name="Perotto S."/>
            <person name="Peter M."/>
            <person name="Riley R."/>
            <person name="Sitrit Y."/>
            <person name="Stielow B."/>
            <person name="Szollosi G."/>
            <person name="Zifcakova L."/>
            <person name="Stursova M."/>
            <person name="Spatafora J.W."/>
            <person name="Tedersoo L."/>
            <person name="Vaario L.-M."/>
            <person name="Yamada A."/>
            <person name="Yan M."/>
            <person name="Wang P."/>
            <person name="Xu J."/>
            <person name="Bruns T."/>
            <person name="Baldrian P."/>
            <person name="Vilgalys R."/>
            <person name="Henrissat B."/>
            <person name="Grigoriev I.V."/>
            <person name="Hibbett D."/>
            <person name="Nagy L.G."/>
            <person name="Martin F.M."/>
        </authorList>
    </citation>
    <scope>NUCLEOTIDE SEQUENCE</scope>
    <source>
        <strain evidence="1">Prilba</strain>
    </source>
</reference>
<dbReference type="AlphaFoldDB" id="A0A9P5MNL3"/>
<gene>
    <name evidence="1" type="ORF">DFH94DRAFT_759703</name>
</gene>
<keyword evidence="2" id="KW-1185">Reference proteome</keyword>
<comment type="caution">
    <text evidence="1">The sequence shown here is derived from an EMBL/GenBank/DDBJ whole genome shotgun (WGS) entry which is preliminary data.</text>
</comment>
<accession>A0A9P5MNL3</accession>
<dbReference type="Proteomes" id="UP000759537">
    <property type="component" value="Unassembled WGS sequence"/>
</dbReference>
<sequence length="366" mass="41153">MKDRTTGTEKGTIVKKFVTGMKKRVTLSKKRAREVSEEPVENSSAVYIRVRLADLDQASVENHLLAGQQSSGHLYLIEGTFSDIARYAGLTAEWIIRVARLLCEPLGSGRIFTHTTGTTDDWYSPDRTTSWREVVHGDVLLPGIYEFEPVHRIVLSKICERQNRLVTTTGTTPNATTFREQLERRDSRFPIVASHLIPRRLGPGGVTDVVERFTGVTEVTDVDLFDPRIGITLFEAVDHWVDRFQAGFYHITSDTYTVHNFHADYPGLTIFGSDPDPDLNLPSLHGRQVTLSVHAGNHPLPPPGIFNWHYIQCVIKRFGTPQYKNLPDIRYFIHPFRTASDSPDEENSDDFDNNPPMCGAFGCGVG</sequence>
<reference evidence="1" key="2">
    <citation type="journal article" date="2020" name="Nat. Commun.">
        <title>Large-scale genome sequencing of mycorrhizal fungi provides insights into the early evolution of symbiotic traits.</title>
        <authorList>
            <person name="Miyauchi S."/>
            <person name="Kiss E."/>
            <person name="Kuo A."/>
            <person name="Drula E."/>
            <person name="Kohler A."/>
            <person name="Sanchez-Garcia M."/>
            <person name="Morin E."/>
            <person name="Andreopoulos B."/>
            <person name="Barry K.W."/>
            <person name="Bonito G."/>
            <person name="Buee M."/>
            <person name="Carver A."/>
            <person name="Chen C."/>
            <person name="Cichocki N."/>
            <person name="Clum A."/>
            <person name="Culley D."/>
            <person name="Crous P.W."/>
            <person name="Fauchery L."/>
            <person name="Girlanda M."/>
            <person name="Hayes R.D."/>
            <person name="Keri Z."/>
            <person name="LaButti K."/>
            <person name="Lipzen A."/>
            <person name="Lombard V."/>
            <person name="Magnuson J."/>
            <person name="Maillard F."/>
            <person name="Murat C."/>
            <person name="Nolan M."/>
            <person name="Ohm R.A."/>
            <person name="Pangilinan J."/>
            <person name="Pereira M.F."/>
            <person name="Perotto S."/>
            <person name="Peter M."/>
            <person name="Pfister S."/>
            <person name="Riley R."/>
            <person name="Sitrit Y."/>
            <person name="Stielow J.B."/>
            <person name="Szollosi G."/>
            <person name="Zifcakova L."/>
            <person name="Stursova M."/>
            <person name="Spatafora J.W."/>
            <person name="Tedersoo L."/>
            <person name="Vaario L.M."/>
            <person name="Yamada A."/>
            <person name="Yan M."/>
            <person name="Wang P."/>
            <person name="Xu J."/>
            <person name="Bruns T."/>
            <person name="Baldrian P."/>
            <person name="Vilgalys R."/>
            <person name="Dunand C."/>
            <person name="Henrissat B."/>
            <person name="Grigoriev I.V."/>
            <person name="Hibbett D."/>
            <person name="Nagy L.G."/>
            <person name="Martin F.M."/>
        </authorList>
    </citation>
    <scope>NUCLEOTIDE SEQUENCE</scope>
    <source>
        <strain evidence="1">Prilba</strain>
    </source>
</reference>
<name>A0A9P5MNL3_9AGAM</name>
<dbReference type="OrthoDB" id="3141919at2759"/>
<evidence type="ECO:0000313" key="2">
    <source>
        <dbReference type="Proteomes" id="UP000759537"/>
    </source>
</evidence>
<evidence type="ECO:0000313" key="1">
    <source>
        <dbReference type="EMBL" id="KAF8475177.1"/>
    </source>
</evidence>